<dbReference type="Pfam" id="PF13768">
    <property type="entry name" value="VWA_3"/>
    <property type="match status" value="1"/>
</dbReference>
<organism evidence="2 3">
    <name type="scientific">Cocos nucifera</name>
    <name type="common">Coconut palm</name>
    <dbReference type="NCBI Taxonomy" id="13894"/>
    <lineage>
        <taxon>Eukaryota</taxon>
        <taxon>Viridiplantae</taxon>
        <taxon>Streptophyta</taxon>
        <taxon>Embryophyta</taxon>
        <taxon>Tracheophyta</taxon>
        <taxon>Spermatophyta</taxon>
        <taxon>Magnoliopsida</taxon>
        <taxon>Liliopsida</taxon>
        <taxon>Arecaceae</taxon>
        <taxon>Arecoideae</taxon>
        <taxon>Cocoseae</taxon>
        <taxon>Attaleinae</taxon>
        <taxon>Cocos</taxon>
    </lineage>
</organism>
<dbReference type="Gene3D" id="3.40.50.410">
    <property type="entry name" value="von Willebrand factor, type A domain"/>
    <property type="match status" value="1"/>
</dbReference>
<dbReference type="AlphaFoldDB" id="A0A8K0N1W8"/>
<sequence length="778" mass="86957">MMADDEFAKAVEDGLKLAKRIYAGKDRHFAPQRPVGGMERSPASLLPAAPMVYAVVDDPGIVDNPDIPSYQPHVYGRCDPPALIPLLMNEIALEADCFLDTAFVAIRGRWRVHCIMRNRSCDCRLVVPLGEQGSILGVEVEVGRKSYTTRVMDEEENQNMGKPARNEGGGFLKPQLFSLTFPEVSGGSDISLTVRWSQKLCYKDEQFSITVPFSFPEYVTPFAKIFTKTEKIQLNMNSGFGKEVLLQTTSHGLKERSRQAGILTFLYEAVVEQWSRKDFHFSYSVYSNDLFGGILLQSPTMYDLDQRETFCLYLFTGNIQNRKVFRREVVFIVDISGSMEGKPLENVKNALPTALLELTAVDKFNIIAFNDKLHSFSSCMEPATEVKVENAHEWICKTVVAGGGTNIMHPLNEAIDLLSDARDSAPHIFLITDGSVEDERVICSTVRTHVAKRGSMSPRISTFGVGSYCNHYFLRMLASISKGRYDAAYDPDLIESRMQRWFMRASSPMVMNITVDIFNHLDEVEVYPSHIPDLSVGCPLIVSGRYQGKFPDSLKAKGILADMSEIVIDLEVKNTKDIPLEKLQWREGNCFSRPSFSRPSFSCPGKLKGNSQGVFAKQHIDLLTAEAWFSESKQLKEKVIKLSMRSSVPSEYTYMILLQTDTEKQDAVKQVKHGSQKHEGPKSCLRILVHGLDIGFGNVNATLENLPTGFGEPKLPETNYVYEKAVRCCDNYCCCMYIIKACAKLNDRLVIAMAQCCAALSCLGCYECCCAACCEGSN</sequence>
<reference evidence="2" key="2">
    <citation type="submission" date="2019-07" db="EMBL/GenBank/DDBJ databases">
        <authorList>
            <person name="Yang Y."/>
            <person name="Bocs S."/>
            <person name="Baudouin L."/>
        </authorList>
    </citation>
    <scope>NUCLEOTIDE SEQUENCE</scope>
    <source>
        <tissue evidence="2">Spear leaf of Hainan Tall coconut</tissue>
    </source>
</reference>
<gene>
    <name evidence="2" type="ORF">COCNU_05G008430</name>
</gene>
<dbReference type="EMBL" id="CM017876">
    <property type="protein sequence ID" value="KAG1342614.1"/>
    <property type="molecule type" value="Genomic_DNA"/>
</dbReference>
<protein>
    <submittedName>
        <fullName evidence="2">Inter alpha-trypsin inhibitor, heavy chain 4</fullName>
    </submittedName>
</protein>
<dbReference type="InterPro" id="IPR002035">
    <property type="entry name" value="VWF_A"/>
</dbReference>
<dbReference type="InterPro" id="IPR036465">
    <property type="entry name" value="vWFA_dom_sf"/>
</dbReference>
<dbReference type="SMART" id="SM00327">
    <property type="entry name" value="VWA"/>
    <property type="match status" value="1"/>
</dbReference>
<evidence type="ECO:0000259" key="1">
    <source>
        <dbReference type="PROSITE" id="PS50234"/>
    </source>
</evidence>
<keyword evidence="3" id="KW-1185">Reference proteome</keyword>
<accession>A0A8K0N1W8</accession>
<dbReference type="PROSITE" id="PS50234">
    <property type="entry name" value="VWFA"/>
    <property type="match status" value="1"/>
</dbReference>
<proteinExistence type="predicted"/>
<comment type="caution">
    <text evidence="2">The sequence shown here is derived from an EMBL/GenBank/DDBJ whole genome shotgun (WGS) entry which is preliminary data.</text>
</comment>
<reference evidence="2" key="1">
    <citation type="journal article" date="2017" name="Gigascience">
        <title>The genome draft of coconut (Cocos nucifera).</title>
        <authorList>
            <person name="Xiao Y."/>
            <person name="Xu P."/>
            <person name="Fan H."/>
            <person name="Baudouin L."/>
            <person name="Xia W."/>
            <person name="Bocs S."/>
            <person name="Xu J."/>
            <person name="Li Q."/>
            <person name="Guo A."/>
            <person name="Zhou L."/>
            <person name="Li J."/>
            <person name="Wu Y."/>
            <person name="Ma Z."/>
            <person name="Armero A."/>
            <person name="Issali A.E."/>
            <person name="Liu N."/>
            <person name="Peng M."/>
            <person name="Yang Y."/>
        </authorList>
    </citation>
    <scope>NUCLEOTIDE SEQUENCE</scope>
    <source>
        <tissue evidence="2">Spear leaf of Hainan Tall coconut</tissue>
    </source>
</reference>
<dbReference type="PANTHER" id="PTHR46503">
    <property type="entry name" value="INTER-ALPHA-TRYPSIN INHIBITOR HEAVY CHAIN-LIKE PROTEIN"/>
    <property type="match status" value="1"/>
</dbReference>
<dbReference type="PANTHER" id="PTHR46503:SF1">
    <property type="entry name" value="INTER-ALPHA-TRYPSIN INHIBITOR HEAVY CHAIN-LIKE PROTEIN"/>
    <property type="match status" value="1"/>
</dbReference>
<evidence type="ECO:0000313" key="2">
    <source>
        <dbReference type="EMBL" id="KAG1342614.1"/>
    </source>
</evidence>
<dbReference type="SUPFAM" id="SSF53300">
    <property type="entry name" value="vWA-like"/>
    <property type="match status" value="1"/>
</dbReference>
<dbReference type="OrthoDB" id="1729737at2759"/>
<evidence type="ECO:0000313" key="3">
    <source>
        <dbReference type="Proteomes" id="UP000797356"/>
    </source>
</evidence>
<dbReference type="CDD" id="cd01461">
    <property type="entry name" value="vWA_interalpha_trypsin_inhibitor"/>
    <property type="match status" value="1"/>
</dbReference>
<name>A0A8K0N1W8_COCNU</name>
<feature type="domain" description="VWFA" evidence="1">
    <location>
        <begin position="328"/>
        <end position="521"/>
    </location>
</feature>
<dbReference type="Proteomes" id="UP000797356">
    <property type="component" value="Chromosome 5"/>
</dbReference>